<accession>A0AAW2XQW8</accession>
<reference evidence="1" key="2">
    <citation type="journal article" date="2024" name="Plant">
        <title>Genomic evolution and insights into agronomic trait innovations of Sesamum species.</title>
        <authorList>
            <person name="Miao H."/>
            <person name="Wang L."/>
            <person name="Qu L."/>
            <person name="Liu H."/>
            <person name="Sun Y."/>
            <person name="Le M."/>
            <person name="Wang Q."/>
            <person name="Wei S."/>
            <person name="Zheng Y."/>
            <person name="Lin W."/>
            <person name="Duan Y."/>
            <person name="Cao H."/>
            <person name="Xiong S."/>
            <person name="Wang X."/>
            <person name="Wei L."/>
            <person name="Li C."/>
            <person name="Ma Q."/>
            <person name="Ju M."/>
            <person name="Zhao R."/>
            <person name="Li G."/>
            <person name="Mu C."/>
            <person name="Tian Q."/>
            <person name="Mei H."/>
            <person name="Zhang T."/>
            <person name="Gao T."/>
            <person name="Zhang H."/>
        </authorList>
    </citation>
    <scope>NUCLEOTIDE SEQUENCE</scope>
    <source>
        <strain evidence="1">KEN1</strain>
    </source>
</reference>
<gene>
    <name evidence="1" type="ORF">Slati_0980700</name>
</gene>
<dbReference type="AlphaFoldDB" id="A0AAW2XQW8"/>
<sequence>MGRNFICLIQHLETRVDLFQLEATPGSARRRDQTCSSSRQCLKLALPRAGTPAPTRRRVPVQGTSCQLKPKRRFRFEAAWVSSPECAEVIENAWGGFVADNPGKSVLDKIRATRVSLLQWNSSSFGNIRQTVKTIDAKICCLSLLPITTDRKAEIGRLRDKLEVWLWKEEILWKQGAKAHWLAAGDRNTSFFHSKANERRIHKEIKRIKDDKGEEVTSKKGIQ</sequence>
<organism evidence="1">
    <name type="scientific">Sesamum latifolium</name>
    <dbReference type="NCBI Taxonomy" id="2727402"/>
    <lineage>
        <taxon>Eukaryota</taxon>
        <taxon>Viridiplantae</taxon>
        <taxon>Streptophyta</taxon>
        <taxon>Embryophyta</taxon>
        <taxon>Tracheophyta</taxon>
        <taxon>Spermatophyta</taxon>
        <taxon>Magnoliopsida</taxon>
        <taxon>eudicotyledons</taxon>
        <taxon>Gunneridae</taxon>
        <taxon>Pentapetalae</taxon>
        <taxon>asterids</taxon>
        <taxon>lamiids</taxon>
        <taxon>Lamiales</taxon>
        <taxon>Pedaliaceae</taxon>
        <taxon>Sesamum</taxon>
    </lineage>
</organism>
<comment type="caution">
    <text evidence="1">The sequence shown here is derived from an EMBL/GenBank/DDBJ whole genome shotgun (WGS) entry which is preliminary data.</text>
</comment>
<reference evidence="1" key="1">
    <citation type="submission" date="2020-06" db="EMBL/GenBank/DDBJ databases">
        <authorList>
            <person name="Li T."/>
            <person name="Hu X."/>
            <person name="Zhang T."/>
            <person name="Song X."/>
            <person name="Zhang H."/>
            <person name="Dai N."/>
            <person name="Sheng W."/>
            <person name="Hou X."/>
            <person name="Wei L."/>
        </authorList>
    </citation>
    <scope>NUCLEOTIDE SEQUENCE</scope>
    <source>
        <strain evidence="1">KEN1</strain>
        <tissue evidence="1">Leaf</tissue>
    </source>
</reference>
<dbReference type="EMBL" id="JACGWN010000003">
    <property type="protein sequence ID" value="KAL0456415.1"/>
    <property type="molecule type" value="Genomic_DNA"/>
</dbReference>
<evidence type="ECO:0000313" key="1">
    <source>
        <dbReference type="EMBL" id="KAL0456415.1"/>
    </source>
</evidence>
<protein>
    <submittedName>
        <fullName evidence="1">Uncharacterized protein</fullName>
    </submittedName>
</protein>
<proteinExistence type="predicted"/>
<name>A0AAW2XQW8_9LAMI</name>